<organism evidence="6 7">
    <name type="scientific">Paraburkholderia tropica</name>
    <dbReference type="NCBI Taxonomy" id="92647"/>
    <lineage>
        <taxon>Bacteria</taxon>
        <taxon>Pseudomonadati</taxon>
        <taxon>Pseudomonadota</taxon>
        <taxon>Betaproteobacteria</taxon>
        <taxon>Burkholderiales</taxon>
        <taxon>Burkholderiaceae</taxon>
        <taxon>Paraburkholderia</taxon>
    </lineage>
</organism>
<evidence type="ECO:0000256" key="1">
    <source>
        <dbReference type="ARBA" id="ARBA00023015"/>
    </source>
</evidence>
<dbReference type="InterPro" id="IPR000524">
    <property type="entry name" value="Tscrpt_reg_HTH_GntR"/>
</dbReference>
<dbReference type="GeneID" id="61308389"/>
<dbReference type="SMART" id="SM00345">
    <property type="entry name" value="HTH_GNTR"/>
    <property type="match status" value="1"/>
</dbReference>
<dbReference type="GO" id="GO:0003700">
    <property type="term" value="F:DNA-binding transcription factor activity"/>
    <property type="evidence" value="ECO:0007669"/>
    <property type="project" value="InterPro"/>
</dbReference>
<reference evidence="6 7" key="1">
    <citation type="submission" date="2016-10" db="EMBL/GenBank/DDBJ databases">
        <authorList>
            <person name="Varghese N."/>
            <person name="Submissions S."/>
        </authorList>
    </citation>
    <scope>NUCLEOTIDE SEQUENCE [LARGE SCALE GENOMIC DNA]</scope>
    <source>
        <strain evidence="6 7">LMG 22274</strain>
    </source>
</reference>
<dbReference type="Gene3D" id="1.20.120.530">
    <property type="entry name" value="GntR ligand-binding domain-like"/>
    <property type="match status" value="1"/>
</dbReference>
<dbReference type="PRINTS" id="PR00035">
    <property type="entry name" value="HTHGNTR"/>
</dbReference>
<dbReference type="Gene3D" id="1.10.10.10">
    <property type="entry name" value="Winged helix-like DNA-binding domain superfamily/Winged helix DNA-binding domain"/>
    <property type="match status" value="1"/>
</dbReference>
<dbReference type="GO" id="GO:0003677">
    <property type="term" value="F:DNA binding"/>
    <property type="evidence" value="ECO:0007669"/>
    <property type="project" value="UniProtKB-KW"/>
</dbReference>
<evidence type="ECO:0000313" key="7">
    <source>
        <dbReference type="Proteomes" id="UP000183529"/>
    </source>
</evidence>
<dbReference type="Proteomes" id="UP000183529">
    <property type="component" value="Unassembled WGS sequence"/>
</dbReference>
<dbReference type="SUPFAM" id="SSF46785">
    <property type="entry name" value="Winged helix' DNA-binding domain"/>
    <property type="match status" value="1"/>
</dbReference>
<dbReference type="RefSeq" id="WP_074987912.1">
    <property type="nucleotide sequence ID" value="NZ_CADFGN010000036.1"/>
</dbReference>
<dbReference type="InterPro" id="IPR011711">
    <property type="entry name" value="GntR_C"/>
</dbReference>
<keyword evidence="1" id="KW-0805">Transcription regulation</keyword>
<evidence type="ECO:0000256" key="3">
    <source>
        <dbReference type="ARBA" id="ARBA00023163"/>
    </source>
</evidence>
<feature type="compositionally biased region" description="Polar residues" evidence="4">
    <location>
        <begin position="1"/>
        <end position="21"/>
    </location>
</feature>
<dbReference type="PANTHER" id="PTHR43537">
    <property type="entry name" value="TRANSCRIPTIONAL REGULATOR, GNTR FAMILY"/>
    <property type="match status" value="1"/>
</dbReference>
<dbReference type="InterPro" id="IPR036388">
    <property type="entry name" value="WH-like_DNA-bd_sf"/>
</dbReference>
<evidence type="ECO:0000256" key="2">
    <source>
        <dbReference type="ARBA" id="ARBA00023125"/>
    </source>
</evidence>
<protein>
    <submittedName>
        <fullName evidence="6">Transcriptional regulator, GntR family</fullName>
    </submittedName>
</protein>
<evidence type="ECO:0000313" key="6">
    <source>
        <dbReference type="EMBL" id="SEK15865.1"/>
    </source>
</evidence>
<dbReference type="EMBL" id="FNZM01000054">
    <property type="protein sequence ID" value="SEK15865.1"/>
    <property type="molecule type" value="Genomic_DNA"/>
</dbReference>
<proteinExistence type="predicted"/>
<gene>
    <name evidence="6" type="ORF">SAMN05216550_1542</name>
</gene>
<keyword evidence="3" id="KW-0804">Transcription</keyword>
<dbReference type="InterPro" id="IPR036390">
    <property type="entry name" value="WH_DNA-bd_sf"/>
</dbReference>
<name>A0AAQ1JYY9_9BURK</name>
<comment type="caution">
    <text evidence="6">The sequence shown here is derived from an EMBL/GenBank/DDBJ whole genome shotgun (WGS) entry which is preliminary data.</text>
</comment>
<dbReference type="SUPFAM" id="SSF48008">
    <property type="entry name" value="GntR ligand-binding domain-like"/>
    <property type="match status" value="1"/>
</dbReference>
<feature type="region of interest" description="Disordered" evidence="4">
    <location>
        <begin position="1"/>
        <end position="22"/>
    </location>
</feature>
<dbReference type="SMART" id="SM00895">
    <property type="entry name" value="FCD"/>
    <property type="match status" value="1"/>
</dbReference>
<dbReference type="Pfam" id="PF00392">
    <property type="entry name" value="GntR"/>
    <property type="match status" value="1"/>
</dbReference>
<dbReference type="PROSITE" id="PS50949">
    <property type="entry name" value="HTH_GNTR"/>
    <property type="match status" value="1"/>
</dbReference>
<dbReference type="AlphaFoldDB" id="A0AAQ1JYY9"/>
<feature type="domain" description="HTH gntR-type" evidence="5">
    <location>
        <begin position="25"/>
        <end position="92"/>
    </location>
</feature>
<dbReference type="InterPro" id="IPR008920">
    <property type="entry name" value="TF_FadR/GntR_C"/>
</dbReference>
<dbReference type="PANTHER" id="PTHR43537:SF49">
    <property type="entry name" value="TRANSCRIPTIONAL REGULATORY PROTEIN"/>
    <property type="match status" value="1"/>
</dbReference>
<keyword evidence="2" id="KW-0238">DNA-binding</keyword>
<dbReference type="CDD" id="cd07377">
    <property type="entry name" value="WHTH_GntR"/>
    <property type="match status" value="1"/>
</dbReference>
<evidence type="ECO:0000256" key="4">
    <source>
        <dbReference type="SAM" id="MobiDB-lite"/>
    </source>
</evidence>
<sequence length="232" mass="25111">MSTQPDLSATASDREPSNSNPILHRQLSELVTARIRESITSGAYAPGARLIEGRIAEEFNVSRVPVREALRALAAEGLVDVRPRHGAVVASLDPASAREMVQIRATLEGLNARLAAEHCTPELAAKVAEVLAEGNAKLASGDTAKLLDLNARFHDLLYAAGANTMLADLMRTLRDRSRRLFMNATEDEIRLTWEEHAAILRAVQAGDAALAALLAERHVMRAAQHYLGTVPK</sequence>
<accession>A0AAQ1JYY9</accession>
<dbReference type="Pfam" id="PF07729">
    <property type="entry name" value="FCD"/>
    <property type="match status" value="1"/>
</dbReference>
<evidence type="ECO:0000259" key="5">
    <source>
        <dbReference type="PROSITE" id="PS50949"/>
    </source>
</evidence>